<feature type="domain" description="PEGA" evidence="1">
    <location>
        <begin position="44"/>
        <end position="104"/>
    </location>
</feature>
<proteinExistence type="predicted"/>
<evidence type="ECO:0000313" key="2">
    <source>
        <dbReference type="EMBL" id="OGL98394.1"/>
    </source>
</evidence>
<sequence length="394" mass="43533">MTKRARKVIFILFFIGFFVTAPAIVLYTAGYRYNFGTGHIVQTGVLSIISTPKGGSISLDGERVRSSTPALLKNILPGDHHVLVEKSGYISWEKTLTVESRSTTFADDLVLFLKTEPVLIREMSPAATSINPTSGRIAYAQTEGQWTEIWIHDPVTKEETLVSRLPIGSGTHVALEWPYASSILSIRTTIGAKTTIRYVDADSGETVDALSNEKFDLSVLADRVAVSRRTGDTNVVLAYVALGSYEFCASPDDIVMLEDSERKRVVLIRAEGGDQPILLNANASFWEWEPNGKRLLYSDGYDLHVYDAASHTDSTITRLSAAVTDVAWYPEHAIVLYAQDDAVYATELDHRGGRNTIRLVTGSGMNTLHVLQDTLYFFGRINETNGVYARLLTQ</sequence>
<dbReference type="EMBL" id="MGFE01000020">
    <property type="protein sequence ID" value="OGL98394.1"/>
    <property type="molecule type" value="Genomic_DNA"/>
</dbReference>
<dbReference type="Pfam" id="PF08308">
    <property type="entry name" value="PEGA"/>
    <property type="match status" value="1"/>
</dbReference>
<protein>
    <recommendedName>
        <fullName evidence="1">PEGA domain-containing protein</fullName>
    </recommendedName>
</protein>
<dbReference type="Gene3D" id="2.120.10.30">
    <property type="entry name" value="TolB, C-terminal domain"/>
    <property type="match status" value="1"/>
</dbReference>
<evidence type="ECO:0000313" key="3">
    <source>
        <dbReference type="Proteomes" id="UP000176501"/>
    </source>
</evidence>
<evidence type="ECO:0000259" key="1">
    <source>
        <dbReference type="Pfam" id="PF08308"/>
    </source>
</evidence>
<gene>
    <name evidence="2" type="ORF">A2304_01715</name>
</gene>
<name>A0A1F7W8H6_9BACT</name>
<organism evidence="2 3">
    <name type="scientific">Candidatus Uhrbacteria bacterium RIFOXYB2_FULL_57_15</name>
    <dbReference type="NCBI Taxonomy" id="1802422"/>
    <lineage>
        <taxon>Bacteria</taxon>
        <taxon>Candidatus Uhriibacteriota</taxon>
    </lineage>
</organism>
<dbReference type="Proteomes" id="UP000176501">
    <property type="component" value="Unassembled WGS sequence"/>
</dbReference>
<dbReference type="InterPro" id="IPR013229">
    <property type="entry name" value="PEGA"/>
</dbReference>
<dbReference type="AlphaFoldDB" id="A0A1F7W8H6"/>
<reference evidence="2 3" key="1">
    <citation type="journal article" date="2016" name="Nat. Commun.">
        <title>Thousands of microbial genomes shed light on interconnected biogeochemical processes in an aquifer system.</title>
        <authorList>
            <person name="Anantharaman K."/>
            <person name="Brown C.T."/>
            <person name="Hug L.A."/>
            <person name="Sharon I."/>
            <person name="Castelle C.J."/>
            <person name="Probst A.J."/>
            <person name="Thomas B.C."/>
            <person name="Singh A."/>
            <person name="Wilkins M.J."/>
            <person name="Karaoz U."/>
            <person name="Brodie E.L."/>
            <person name="Williams K.H."/>
            <person name="Hubbard S.S."/>
            <person name="Banfield J.F."/>
        </authorList>
    </citation>
    <scope>NUCLEOTIDE SEQUENCE [LARGE SCALE GENOMIC DNA]</scope>
</reference>
<dbReference type="SUPFAM" id="SSF82171">
    <property type="entry name" value="DPP6 N-terminal domain-like"/>
    <property type="match status" value="1"/>
</dbReference>
<comment type="caution">
    <text evidence="2">The sequence shown here is derived from an EMBL/GenBank/DDBJ whole genome shotgun (WGS) entry which is preliminary data.</text>
</comment>
<accession>A0A1F7W8H6</accession>
<dbReference type="InterPro" id="IPR011042">
    <property type="entry name" value="6-blade_b-propeller_TolB-like"/>
</dbReference>